<evidence type="ECO:0000313" key="3">
    <source>
        <dbReference type="Proteomes" id="UP000283269"/>
    </source>
</evidence>
<dbReference type="AlphaFoldDB" id="A0A409WID2"/>
<reference evidence="2 3" key="1">
    <citation type="journal article" date="2018" name="Evol. Lett.">
        <title>Horizontal gene cluster transfer increased hallucinogenic mushroom diversity.</title>
        <authorList>
            <person name="Reynolds H.T."/>
            <person name="Vijayakumar V."/>
            <person name="Gluck-Thaler E."/>
            <person name="Korotkin H.B."/>
            <person name="Matheny P.B."/>
            <person name="Slot J.C."/>
        </authorList>
    </citation>
    <scope>NUCLEOTIDE SEQUENCE [LARGE SCALE GENOMIC DNA]</scope>
    <source>
        <strain evidence="2 3">2631</strain>
    </source>
</reference>
<sequence>MFNRAMTTFTVLAAVCAAACIPVSDSEVVARGAVRTQSSIVPATIEVAPTVSLCTGQQNCFTIPFVSYSCVSFTGGLSFLASEVSSATIPGGFVCTFAANTKCEPQGEYVVLPGGKWNFSEVPGPNGNFNFNKRAESFICSPI</sequence>
<dbReference type="EMBL" id="NHYD01003423">
    <property type="protein sequence ID" value="PPQ78262.1"/>
    <property type="molecule type" value="Genomic_DNA"/>
</dbReference>
<evidence type="ECO:0000313" key="2">
    <source>
        <dbReference type="EMBL" id="PPQ78262.1"/>
    </source>
</evidence>
<dbReference type="Proteomes" id="UP000283269">
    <property type="component" value="Unassembled WGS sequence"/>
</dbReference>
<dbReference type="OrthoDB" id="2884912at2759"/>
<organism evidence="2 3">
    <name type="scientific">Psilocybe cyanescens</name>
    <dbReference type="NCBI Taxonomy" id="93625"/>
    <lineage>
        <taxon>Eukaryota</taxon>
        <taxon>Fungi</taxon>
        <taxon>Dikarya</taxon>
        <taxon>Basidiomycota</taxon>
        <taxon>Agaricomycotina</taxon>
        <taxon>Agaricomycetes</taxon>
        <taxon>Agaricomycetidae</taxon>
        <taxon>Agaricales</taxon>
        <taxon>Agaricineae</taxon>
        <taxon>Strophariaceae</taxon>
        <taxon>Psilocybe</taxon>
    </lineage>
</organism>
<feature type="chain" id="PRO_5019544018" evidence="1">
    <location>
        <begin position="27"/>
        <end position="143"/>
    </location>
</feature>
<protein>
    <submittedName>
        <fullName evidence="2">Uncharacterized protein</fullName>
    </submittedName>
</protein>
<comment type="caution">
    <text evidence="2">The sequence shown here is derived from an EMBL/GenBank/DDBJ whole genome shotgun (WGS) entry which is preliminary data.</text>
</comment>
<proteinExistence type="predicted"/>
<feature type="signal peptide" evidence="1">
    <location>
        <begin position="1"/>
        <end position="26"/>
    </location>
</feature>
<name>A0A409WID2_PSICY</name>
<dbReference type="InParanoid" id="A0A409WID2"/>
<keyword evidence="3" id="KW-1185">Reference proteome</keyword>
<gene>
    <name evidence="2" type="ORF">CVT25_011721</name>
</gene>
<accession>A0A409WID2</accession>
<evidence type="ECO:0000256" key="1">
    <source>
        <dbReference type="SAM" id="SignalP"/>
    </source>
</evidence>
<keyword evidence="1" id="KW-0732">Signal</keyword>